<dbReference type="Pfam" id="PF25583">
    <property type="entry name" value="WCX"/>
    <property type="match status" value="1"/>
</dbReference>
<dbReference type="PANTHER" id="PTHR34580">
    <property type="match status" value="1"/>
</dbReference>
<dbReference type="PROSITE" id="PS52050">
    <property type="entry name" value="WYL"/>
    <property type="match status" value="1"/>
</dbReference>
<organism evidence="3 4">
    <name type="scientific">Ruminococcus albus</name>
    <dbReference type="NCBI Taxonomy" id="1264"/>
    <lineage>
        <taxon>Bacteria</taxon>
        <taxon>Bacillati</taxon>
        <taxon>Bacillota</taxon>
        <taxon>Clostridia</taxon>
        <taxon>Eubacteriales</taxon>
        <taxon>Oscillospiraceae</taxon>
        <taxon>Ruminococcus</taxon>
    </lineage>
</organism>
<accession>A0A1H7Q7M8</accession>
<dbReference type="InterPro" id="IPR051534">
    <property type="entry name" value="CBASS_pafABC_assoc_protein"/>
</dbReference>
<evidence type="ECO:0000259" key="2">
    <source>
        <dbReference type="Pfam" id="PF25583"/>
    </source>
</evidence>
<dbReference type="Proteomes" id="UP000186015">
    <property type="component" value="Unassembled WGS sequence"/>
</dbReference>
<dbReference type="EMBL" id="FOAT01000031">
    <property type="protein sequence ID" value="SEL43866.1"/>
    <property type="molecule type" value="Genomic_DNA"/>
</dbReference>
<gene>
    <name evidence="3" type="ORF">SAMN05216469_1313</name>
</gene>
<dbReference type="OrthoDB" id="9772503at2"/>
<dbReference type="RefSeq" id="WP_074836328.1">
    <property type="nucleotide sequence ID" value="NZ_FOAT01000031.1"/>
</dbReference>
<dbReference type="PANTHER" id="PTHR34580:SF1">
    <property type="entry name" value="PROTEIN PAFC"/>
    <property type="match status" value="1"/>
</dbReference>
<name>A0A1H7Q7M8_RUMAL</name>
<feature type="domain" description="WYL" evidence="1">
    <location>
        <begin position="155"/>
        <end position="232"/>
    </location>
</feature>
<proteinExistence type="predicted"/>
<dbReference type="InterPro" id="IPR026881">
    <property type="entry name" value="WYL_dom"/>
</dbReference>
<dbReference type="InterPro" id="IPR057727">
    <property type="entry name" value="WCX_dom"/>
</dbReference>
<protein>
    <submittedName>
        <fullName evidence="3">WYL domain-containing protein</fullName>
    </submittedName>
</protein>
<dbReference type="Pfam" id="PF13280">
    <property type="entry name" value="WYL"/>
    <property type="match status" value="1"/>
</dbReference>
<reference evidence="3 4" key="1">
    <citation type="submission" date="2016-10" db="EMBL/GenBank/DDBJ databases">
        <authorList>
            <person name="de Groot N.N."/>
        </authorList>
    </citation>
    <scope>NUCLEOTIDE SEQUENCE [LARGE SCALE GENOMIC DNA]</scope>
    <source>
        <strain evidence="3 4">KH2T6</strain>
    </source>
</reference>
<feature type="domain" description="WCX" evidence="2">
    <location>
        <begin position="296"/>
        <end position="343"/>
    </location>
</feature>
<evidence type="ECO:0000313" key="3">
    <source>
        <dbReference type="EMBL" id="SEL43866.1"/>
    </source>
</evidence>
<dbReference type="AlphaFoldDB" id="A0A1H7Q7M8"/>
<evidence type="ECO:0000313" key="4">
    <source>
        <dbReference type="Proteomes" id="UP000186015"/>
    </source>
</evidence>
<sequence>MAEKKPKKLYMHYILEVLKKHSDEEHRISQQKIADLVLEDYGMKLDPKTVRHNLSMLLEADYPLVYTERHRTNKRGAQENIMTDWYFRREHKWDESELCVMIDSLLFSNYLPKNQCDRLVMKIAELGEEDFQKRVKAMTSAVARNGGNKSLFYTISLLNEAAIDKKQVQFRYCDYGTDFKLHPRTDDNGEERLYTVSPYKLLSLNGRYYMLGNPAGHDGVSVFRTDRITDIDITENKAVSVRSLKGFENGIDLGEYVREHPNMWAGEVGKCTFRCPRHLMNDIVDWFGTGADIHILDDDLMEVRVRVSEDAMLHWAIQYADQVEVLFPKSLREKIGETLRKAADRYK</sequence>
<evidence type="ECO:0000259" key="1">
    <source>
        <dbReference type="Pfam" id="PF13280"/>
    </source>
</evidence>